<evidence type="ECO:0000313" key="2">
    <source>
        <dbReference type="Proteomes" id="UP000805649"/>
    </source>
</evidence>
<dbReference type="Proteomes" id="UP000805649">
    <property type="component" value="Unassembled WGS sequence"/>
</dbReference>
<accession>A0ACC3YLN1</accession>
<reference evidence="1 2" key="1">
    <citation type="journal article" date="2020" name="Phytopathology">
        <title>Genome Sequence Resources of Colletotrichum truncatum, C. plurivorum, C. musicola, and C. sojae: Four Species Pathogenic to Soybean (Glycine max).</title>
        <authorList>
            <person name="Rogerio F."/>
            <person name="Boufleur T.R."/>
            <person name="Ciampi-Guillardi M."/>
            <person name="Sukno S.A."/>
            <person name="Thon M.R."/>
            <person name="Massola Junior N.S."/>
            <person name="Baroncelli R."/>
        </authorList>
    </citation>
    <scope>NUCLEOTIDE SEQUENCE [LARGE SCALE GENOMIC DNA]</scope>
    <source>
        <strain evidence="1 2">CMES1059</strain>
    </source>
</reference>
<organism evidence="1 2">
    <name type="scientific">Colletotrichum truncatum</name>
    <name type="common">Anthracnose fungus</name>
    <name type="synonym">Colletotrichum capsici</name>
    <dbReference type="NCBI Taxonomy" id="5467"/>
    <lineage>
        <taxon>Eukaryota</taxon>
        <taxon>Fungi</taxon>
        <taxon>Dikarya</taxon>
        <taxon>Ascomycota</taxon>
        <taxon>Pezizomycotina</taxon>
        <taxon>Sordariomycetes</taxon>
        <taxon>Hypocreomycetidae</taxon>
        <taxon>Glomerellales</taxon>
        <taxon>Glomerellaceae</taxon>
        <taxon>Colletotrichum</taxon>
        <taxon>Colletotrichum truncatum species complex</taxon>
    </lineage>
</organism>
<protein>
    <submittedName>
        <fullName evidence="1">Uncharacterized protein</fullName>
    </submittedName>
</protein>
<dbReference type="EMBL" id="VUJX02000008">
    <property type="protein sequence ID" value="KAL0932825.1"/>
    <property type="molecule type" value="Genomic_DNA"/>
</dbReference>
<sequence length="364" mass="40817">MATPFQVEAWTEYAIGLLVLLIRIIYRSSIVGTNWEGDDYFALLAVFFWTAELVMLELIGQYGSITGMNDEIALTLSDNQIKRIVIGSKCLLAGWIIYVTLIWCLKACMLFLYRRLTLNLQQKKMVLITACTCAVLYVATIIVILTRCMPFHANWQVYPYPGDACALNIPNYIALAITNVTTDLMILYIPLPLLWSVQMPLVRKIICSFWLCTGVFIIVATLLRCILCLQDAQSINLGTIWSIRETFVGILAVNAPVLGPWIAKNASAVRSRTSKNRSKTGGQESANHIVTIGAKESTHRLDRLTKDGRVRKGVGWTEIDNDSEERIMKTQNDVAVSAKRSDEELSQHAHADGIHVKTTFQISR</sequence>
<gene>
    <name evidence="1" type="ORF">CTRU02_211788</name>
</gene>
<name>A0ACC3YLN1_COLTU</name>
<comment type="caution">
    <text evidence="1">The sequence shown here is derived from an EMBL/GenBank/DDBJ whole genome shotgun (WGS) entry which is preliminary data.</text>
</comment>
<proteinExistence type="predicted"/>
<keyword evidence="2" id="KW-1185">Reference proteome</keyword>
<evidence type="ECO:0000313" key="1">
    <source>
        <dbReference type="EMBL" id="KAL0932825.1"/>
    </source>
</evidence>